<comment type="similarity">
    <text evidence="2">Belongs to the bacterial solute-binding protein SsuA/TauA family.</text>
</comment>
<dbReference type="Proteomes" id="UP001551658">
    <property type="component" value="Unassembled WGS sequence"/>
</dbReference>
<dbReference type="Pfam" id="PF12974">
    <property type="entry name" value="Phosphonate-bd"/>
    <property type="match status" value="1"/>
</dbReference>
<dbReference type="Gene3D" id="3.40.190.10">
    <property type="entry name" value="Periplasmic binding protein-like II"/>
    <property type="match status" value="2"/>
</dbReference>
<keyword evidence="3 4" id="KW-0732">Signal</keyword>
<dbReference type="EMBL" id="JBFAIH010000019">
    <property type="protein sequence ID" value="MEV0366397.1"/>
    <property type="molecule type" value="Genomic_DNA"/>
</dbReference>
<evidence type="ECO:0000313" key="6">
    <source>
        <dbReference type="Proteomes" id="UP001551658"/>
    </source>
</evidence>
<dbReference type="SUPFAM" id="SSF53850">
    <property type="entry name" value="Periplasmic binding protein-like II"/>
    <property type="match status" value="1"/>
</dbReference>
<feature type="chain" id="PRO_5045964730" evidence="4">
    <location>
        <begin position="25"/>
        <end position="344"/>
    </location>
</feature>
<sequence>MKSVKSARLLLVVVGLLVAACLCACSSSGVGGGSTTKDGLISIKLGWQRIPTVAPNYLMAAEGEKYGLDIELVEFNRYSDMRVALENGSIDFGTVGPGDVALSADSRKSQLVALAGEATGADLLAKRAGSGPLSWKDLASGSVRFGSFGAGIAWVKTLATLDQHGYDIGDVNEIKIAGTIQDVIQTLKSGSTDVVMNVDPAIAQGVEDGYAEYADELDINSSPLGAQNSLFVANRKLLDKPDVISRVLKNYVAQIERLNTEPGLWASVYQRYSGIGLPVAQESLKRIRLDLRFSQQELVAFADFLARKGIAQNANLAAAVGDQYDFGPLADVTGKTPEELGRSE</sequence>
<comment type="subcellular location">
    <subcellularLocation>
        <location evidence="1">Periplasm</location>
    </subcellularLocation>
</comment>
<accession>A0ABV3FFF1</accession>
<dbReference type="RefSeq" id="WP_357984299.1">
    <property type="nucleotide sequence ID" value="NZ_JBFAIH010000019.1"/>
</dbReference>
<evidence type="ECO:0000256" key="4">
    <source>
        <dbReference type="SAM" id="SignalP"/>
    </source>
</evidence>
<protein>
    <submittedName>
        <fullName evidence="5">PhnD/SsuA/transferrin family substrate-binding protein</fullName>
    </submittedName>
</protein>
<feature type="signal peptide" evidence="4">
    <location>
        <begin position="1"/>
        <end position="24"/>
    </location>
</feature>
<gene>
    <name evidence="5" type="ORF">AB0H72_27235</name>
</gene>
<evidence type="ECO:0000256" key="2">
    <source>
        <dbReference type="ARBA" id="ARBA00010742"/>
    </source>
</evidence>
<dbReference type="PANTHER" id="PTHR30024">
    <property type="entry name" value="ALIPHATIC SULFONATES-BINDING PROTEIN-RELATED"/>
    <property type="match status" value="1"/>
</dbReference>
<evidence type="ECO:0000256" key="1">
    <source>
        <dbReference type="ARBA" id="ARBA00004418"/>
    </source>
</evidence>
<dbReference type="PROSITE" id="PS51257">
    <property type="entry name" value="PROKAR_LIPOPROTEIN"/>
    <property type="match status" value="1"/>
</dbReference>
<comment type="caution">
    <text evidence="5">The sequence shown here is derived from an EMBL/GenBank/DDBJ whole genome shotgun (WGS) entry which is preliminary data.</text>
</comment>
<proteinExistence type="inferred from homology"/>
<organism evidence="5 6">
    <name type="scientific">Nocardia fusca</name>
    <dbReference type="NCBI Taxonomy" id="941183"/>
    <lineage>
        <taxon>Bacteria</taxon>
        <taxon>Bacillati</taxon>
        <taxon>Actinomycetota</taxon>
        <taxon>Actinomycetes</taxon>
        <taxon>Mycobacteriales</taxon>
        <taxon>Nocardiaceae</taxon>
        <taxon>Nocardia</taxon>
    </lineage>
</organism>
<name>A0ABV3FFF1_9NOCA</name>
<evidence type="ECO:0000313" key="5">
    <source>
        <dbReference type="EMBL" id="MEV0366397.1"/>
    </source>
</evidence>
<evidence type="ECO:0000256" key="3">
    <source>
        <dbReference type="ARBA" id="ARBA00022729"/>
    </source>
</evidence>
<dbReference type="PANTHER" id="PTHR30024:SF47">
    <property type="entry name" value="TAURINE-BINDING PERIPLASMIC PROTEIN"/>
    <property type="match status" value="1"/>
</dbReference>
<reference evidence="5 6" key="1">
    <citation type="submission" date="2024-06" db="EMBL/GenBank/DDBJ databases">
        <title>The Natural Products Discovery Center: Release of the First 8490 Sequenced Strains for Exploring Actinobacteria Biosynthetic Diversity.</title>
        <authorList>
            <person name="Kalkreuter E."/>
            <person name="Kautsar S.A."/>
            <person name="Yang D."/>
            <person name="Bader C.D."/>
            <person name="Teijaro C.N."/>
            <person name="Fluegel L."/>
            <person name="Davis C.M."/>
            <person name="Simpson J.R."/>
            <person name="Lauterbach L."/>
            <person name="Steele A.D."/>
            <person name="Gui C."/>
            <person name="Meng S."/>
            <person name="Li G."/>
            <person name="Viehrig K."/>
            <person name="Ye F."/>
            <person name="Su P."/>
            <person name="Kiefer A.F."/>
            <person name="Nichols A."/>
            <person name="Cepeda A.J."/>
            <person name="Yan W."/>
            <person name="Fan B."/>
            <person name="Jiang Y."/>
            <person name="Adhikari A."/>
            <person name="Zheng C.-J."/>
            <person name="Schuster L."/>
            <person name="Cowan T.M."/>
            <person name="Smanski M.J."/>
            <person name="Chevrette M.G."/>
            <person name="De Carvalho L.P.S."/>
            <person name="Shen B."/>
        </authorList>
    </citation>
    <scope>NUCLEOTIDE SEQUENCE [LARGE SCALE GENOMIC DNA]</scope>
    <source>
        <strain evidence="5 6">NPDC050671</strain>
    </source>
</reference>
<keyword evidence="6" id="KW-1185">Reference proteome</keyword>